<accession>A0AA42BBB2</accession>
<sequence length="78" mass="8995">GDGLCYFDARQQLVGLQTNRVERLGPGADGGVRWRVEPKDAIATLRDLKRGTRVHRNRSMAWERLLQKKSAERRIDLH</sequence>
<feature type="non-terminal residue" evidence="1">
    <location>
        <position position="78"/>
    </location>
</feature>
<dbReference type="EMBL" id="JAMSLR010000071">
    <property type="protein sequence ID" value="MCM8750737.1"/>
    <property type="molecule type" value="Genomic_DNA"/>
</dbReference>
<organism evidence="1 2">
    <name type="scientific">Thermalbibacter longus</name>
    <dbReference type="NCBI Taxonomy" id="2951981"/>
    <lineage>
        <taxon>Bacteria</taxon>
        <taxon>Pseudomonadati</taxon>
        <taxon>Thermomicrobiota</taxon>
        <taxon>Thermomicrobia</taxon>
        <taxon>Thermomicrobiales</taxon>
        <taxon>Thermomicrobiaceae</taxon>
        <taxon>Thermalbibacter</taxon>
    </lineage>
</organism>
<feature type="non-terminal residue" evidence="1">
    <location>
        <position position="1"/>
    </location>
</feature>
<dbReference type="Proteomes" id="UP001165306">
    <property type="component" value="Unassembled WGS sequence"/>
</dbReference>
<gene>
    <name evidence="1" type="ORF">NET02_16490</name>
</gene>
<evidence type="ECO:0000313" key="1">
    <source>
        <dbReference type="EMBL" id="MCM8750737.1"/>
    </source>
</evidence>
<dbReference type="AlphaFoldDB" id="A0AA42BBB2"/>
<protein>
    <submittedName>
        <fullName evidence="1">Uncharacterized protein</fullName>
    </submittedName>
</protein>
<evidence type="ECO:0000313" key="2">
    <source>
        <dbReference type="Proteomes" id="UP001165306"/>
    </source>
</evidence>
<proteinExistence type="predicted"/>
<name>A0AA42BBB2_9BACT</name>
<keyword evidence="2" id="KW-1185">Reference proteome</keyword>
<reference evidence="1" key="1">
    <citation type="submission" date="2022-06" db="EMBL/GenBank/DDBJ databases">
        <title>CFH 74404 Thermomicrobiaceae sp.</title>
        <authorList>
            <person name="Ming H."/>
            <person name="Li W.-J."/>
            <person name="Zhao Z."/>
        </authorList>
    </citation>
    <scope>NUCLEOTIDE SEQUENCE</scope>
    <source>
        <strain evidence="1">CFH 74404</strain>
    </source>
</reference>
<comment type="caution">
    <text evidence="1">The sequence shown here is derived from an EMBL/GenBank/DDBJ whole genome shotgun (WGS) entry which is preliminary data.</text>
</comment>